<evidence type="ECO:0000259" key="14">
    <source>
        <dbReference type="PROSITE" id="PS51194"/>
    </source>
</evidence>
<dbReference type="SMART" id="SM00490">
    <property type="entry name" value="HELICc"/>
    <property type="match status" value="1"/>
</dbReference>
<dbReference type="InterPro" id="IPR014001">
    <property type="entry name" value="Helicase_ATP-bd"/>
</dbReference>
<dbReference type="Proteomes" id="UP001062165">
    <property type="component" value="Chromosome"/>
</dbReference>
<dbReference type="InterPro" id="IPR011545">
    <property type="entry name" value="DEAD/DEAH_box_helicase_dom"/>
</dbReference>
<evidence type="ECO:0000259" key="13">
    <source>
        <dbReference type="PROSITE" id="PS51192"/>
    </source>
</evidence>
<evidence type="ECO:0000256" key="12">
    <source>
        <dbReference type="ARBA" id="ARBA00044550"/>
    </source>
</evidence>
<keyword evidence="8" id="KW-0413">Isomerase</keyword>
<dbReference type="InterPro" id="IPR036388">
    <property type="entry name" value="WH-like_DNA-bd_sf"/>
</dbReference>
<keyword evidence="6" id="KW-0067">ATP-binding</keyword>
<dbReference type="CDD" id="cd17920">
    <property type="entry name" value="DEXHc_RecQ"/>
    <property type="match status" value="1"/>
</dbReference>
<evidence type="ECO:0000256" key="9">
    <source>
        <dbReference type="ARBA" id="ARBA00034617"/>
    </source>
</evidence>
<keyword evidence="16" id="KW-1185">Reference proteome</keyword>
<dbReference type="PROSITE" id="PS51192">
    <property type="entry name" value="HELICASE_ATP_BIND_1"/>
    <property type="match status" value="1"/>
</dbReference>
<feature type="domain" description="Helicase C-terminal" evidence="14">
    <location>
        <begin position="217"/>
        <end position="363"/>
    </location>
</feature>
<dbReference type="Pfam" id="PF16124">
    <property type="entry name" value="RecQ_Zn_bind"/>
    <property type="match status" value="1"/>
</dbReference>
<gene>
    <name evidence="15" type="ORF">N7E81_17630</name>
</gene>
<dbReference type="PANTHER" id="PTHR13710">
    <property type="entry name" value="DNA HELICASE RECQ FAMILY MEMBER"/>
    <property type="match status" value="1"/>
</dbReference>
<keyword evidence="7" id="KW-0238">DNA-binding</keyword>
<evidence type="ECO:0000256" key="2">
    <source>
        <dbReference type="ARBA" id="ARBA00022723"/>
    </source>
</evidence>
<dbReference type="PANTHER" id="PTHR13710:SF105">
    <property type="entry name" value="ATP-DEPENDENT DNA HELICASE Q1"/>
    <property type="match status" value="1"/>
</dbReference>
<keyword evidence="2" id="KW-0479">Metal-binding</keyword>
<dbReference type="NCBIfam" id="TIGR00614">
    <property type="entry name" value="recQ_fam"/>
    <property type="match status" value="1"/>
</dbReference>
<dbReference type="RefSeq" id="WP_263050920.1">
    <property type="nucleotide sequence ID" value="NZ_CP106735.1"/>
</dbReference>
<dbReference type="InterPro" id="IPR032284">
    <property type="entry name" value="RecQ_Zn-bd"/>
</dbReference>
<name>A0ABY6CZ47_9BACT</name>
<evidence type="ECO:0000256" key="11">
    <source>
        <dbReference type="ARBA" id="ARBA00044535"/>
    </source>
</evidence>
<organism evidence="15 16">
    <name type="scientific">Reichenbachiella carrageenanivorans</name>
    <dbReference type="NCBI Taxonomy" id="2979869"/>
    <lineage>
        <taxon>Bacteria</taxon>
        <taxon>Pseudomonadati</taxon>
        <taxon>Bacteroidota</taxon>
        <taxon>Cytophagia</taxon>
        <taxon>Cytophagales</taxon>
        <taxon>Reichenbachiellaceae</taxon>
        <taxon>Reichenbachiella</taxon>
    </lineage>
</organism>
<evidence type="ECO:0000256" key="10">
    <source>
        <dbReference type="ARBA" id="ARBA00034808"/>
    </source>
</evidence>
<dbReference type="SUPFAM" id="SSF52540">
    <property type="entry name" value="P-loop containing nucleoside triphosphate hydrolases"/>
    <property type="match status" value="1"/>
</dbReference>
<comment type="catalytic activity">
    <reaction evidence="9">
        <text>Couples ATP hydrolysis with the unwinding of duplex DNA by translocating in the 3'-5' direction.</text>
        <dbReference type="EC" id="5.6.2.4"/>
    </reaction>
</comment>
<protein>
    <recommendedName>
        <fullName evidence="11">ATP-dependent DNA helicase RecQ</fullName>
        <ecNumber evidence="10">5.6.2.4</ecNumber>
    </recommendedName>
    <alternativeName>
        <fullName evidence="12">DNA 3'-5' helicase RecQ</fullName>
    </alternativeName>
</protein>
<evidence type="ECO:0000256" key="7">
    <source>
        <dbReference type="ARBA" id="ARBA00023125"/>
    </source>
</evidence>
<keyword evidence="3" id="KW-0547">Nucleotide-binding</keyword>
<dbReference type="SMART" id="SM00487">
    <property type="entry name" value="DEXDc"/>
    <property type="match status" value="1"/>
</dbReference>
<evidence type="ECO:0000256" key="8">
    <source>
        <dbReference type="ARBA" id="ARBA00023235"/>
    </source>
</evidence>
<keyword evidence="4" id="KW-0378">Hydrolase</keyword>
<reference evidence="15" key="1">
    <citation type="submission" date="2022-10" db="EMBL/GenBank/DDBJ databases">
        <title>Comparative genomics and taxonomic characterization of three novel marine species of genus Reichenbachiella exhibiting antioxidant and polysaccharide degradation activities.</title>
        <authorList>
            <person name="Muhammad N."/>
            <person name="Lee Y.-J."/>
            <person name="Ko J."/>
            <person name="Kim S.-G."/>
        </authorList>
    </citation>
    <scope>NUCLEOTIDE SEQUENCE</scope>
    <source>
        <strain evidence="15">Wsw4-B4</strain>
    </source>
</reference>
<keyword evidence="5 15" id="KW-0347">Helicase</keyword>
<dbReference type="EC" id="5.6.2.4" evidence="10"/>
<dbReference type="Gene3D" id="3.40.50.300">
    <property type="entry name" value="P-loop containing nucleotide triphosphate hydrolases"/>
    <property type="match status" value="2"/>
</dbReference>
<evidence type="ECO:0000313" key="16">
    <source>
        <dbReference type="Proteomes" id="UP001062165"/>
    </source>
</evidence>
<feature type="domain" description="Helicase ATP-binding" evidence="13">
    <location>
        <begin position="25"/>
        <end position="193"/>
    </location>
</feature>
<evidence type="ECO:0000256" key="1">
    <source>
        <dbReference type="ARBA" id="ARBA00005446"/>
    </source>
</evidence>
<sequence>MEQAKDILKKYWGYDAFRPMQEEIIASVMAGQDTLALLPTGGGKSICFQVPGLMLDGICLVISPLIALMIDQVQQLKKRGIPAAAVTSGMPKREIDILLDNCVFGKVKFLYVSPERLKSDLFIERLKRMNVSLLAIDEAHCISQWGYDFRPSYVEIAMIYPWMEEVKKIALTATATADVSKDICEKLEFESPAVFQKSFARSNLSYSAFELENKGPKLIEILNNVKGSAIVYVKSRLETQNVAKYLYQHGISSDFYHAGLDPVTRNKKQEEWIKNVRRVMVATNAFGMGIDKPDVRTVVHLDLPESLEAYYQEAGRAGRDERNAFAVLLYNTADLFRLSENEKHRNPTLDYVQRVYQAIANYFKLATGSSQWQSYDFDLKQFASTYQLNPREAHFCIQKLEEMGLILVSESLNKSSSVKFALDANEVYKFTISNGGYQSLIKSMLRLYGGGLYVDFTSISEFEVAKLSKSAKSEVVKKLQLLEQQGVVVYDPMKTLPQLTYLTPRLPVSDLKRYYNQVAPRHAVIKEKVEAMKAYAANTSSCRTRIFQEYFNEKTYLNCGVCDVCIKAKKQEKFLAAIEEAKAELLALVSSGITYIDDLKEATETKGDFVFTEAIRYLVDEGQVKMEGYDQLIWVG</sequence>
<dbReference type="InterPro" id="IPR027417">
    <property type="entry name" value="P-loop_NTPase"/>
</dbReference>
<proteinExistence type="inferred from homology"/>
<dbReference type="InterPro" id="IPR001650">
    <property type="entry name" value="Helicase_C-like"/>
</dbReference>
<dbReference type="Pfam" id="PF00271">
    <property type="entry name" value="Helicase_C"/>
    <property type="match status" value="1"/>
</dbReference>
<dbReference type="PROSITE" id="PS51194">
    <property type="entry name" value="HELICASE_CTER"/>
    <property type="match status" value="1"/>
</dbReference>
<dbReference type="Pfam" id="PF00270">
    <property type="entry name" value="DEAD"/>
    <property type="match status" value="1"/>
</dbReference>
<evidence type="ECO:0000256" key="4">
    <source>
        <dbReference type="ARBA" id="ARBA00022801"/>
    </source>
</evidence>
<dbReference type="GO" id="GO:0004386">
    <property type="term" value="F:helicase activity"/>
    <property type="evidence" value="ECO:0007669"/>
    <property type="project" value="UniProtKB-KW"/>
</dbReference>
<evidence type="ECO:0000256" key="3">
    <source>
        <dbReference type="ARBA" id="ARBA00022741"/>
    </source>
</evidence>
<dbReference type="Gene3D" id="1.10.10.10">
    <property type="entry name" value="Winged helix-like DNA-binding domain superfamily/Winged helix DNA-binding domain"/>
    <property type="match status" value="1"/>
</dbReference>
<evidence type="ECO:0000256" key="5">
    <source>
        <dbReference type="ARBA" id="ARBA00022806"/>
    </source>
</evidence>
<evidence type="ECO:0000256" key="6">
    <source>
        <dbReference type="ARBA" id="ARBA00022840"/>
    </source>
</evidence>
<accession>A0ABY6CZ47</accession>
<dbReference type="EMBL" id="CP106735">
    <property type="protein sequence ID" value="UXX79177.1"/>
    <property type="molecule type" value="Genomic_DNA"/>
</dbReference>
<evidence type="ECO:0000313" key="15">
    <source>
        <dbReference type="EMBL" id="UXX79177.1"/>
    </source>
</evidence>
<comment type="similarity">
    <text evidence="1">Belongs to the helicase family. RecQ subfamily.</text>
</comment>
<dbReference type="InterPro" id="IPR004589">
    <property type="entry name" value="DNA_helicase_ATP-dep_RecQ"/>
</dbReference>